<keyword evidence="2 4" id="KW-0863">Zinc-finger</keyword>
<keyword evidence="1" id="KW-0479">Metal-binding</keyword>
<dbReference type="EMBL" id="CP126664">
    <property type="protein sequence ID" value="WKA08259.1"/>
    <property type="molecule type" value="Genomic_DNA"/>
</dbReference>
<keyword evidence="3" id="KW-0862">Zinc</keyword>
<dbReference type="CDD" id="cd16574">
    <property type="entry name" value="RING-HC_Topors"/>
    <property type="match status" value="1"/>
</dbReference>
<evidence type="ECO:0000313" key="8">
    <source>
        <dbReference type="EMBL" id="WKA08259.1"/>
    </source>
</evidence>
<dbReference type="PROSITE" id="PS00518">
    <property type="entry name" value="ZF_RING_1"/>
    <property type="match status" value="1"/>
</dbReference>
<dbReference type="SMART" id="SM00249">
    <property type="entry name" value="PHD"/>
    <property type="match status" value="1"/>
</dbReference>
<dbReference type="InterPro" id="IPR011011">
    <property type="entry name" value="Znf_FYVE_PHD"/>
</dbReference>
<dbReference type="Proteomes" id="UP001227230">
    <property type="component" value="Chromosome 17"/>
</dbReference>
<dbReference type="InterPro" id="IPR017907">
    <property type="entry name" value="Znf_RING_CS"/>
</dbReference>
<proteinExistence type="predicted"/>
<feature type="domain" description="RING-type" evidence="7">
    <location>
        <begin position="53"/>
        <end position="94"/>
    </location>
</feature>
<protein>
    <recommendedName>
        <fullName evidence="10">PHD and RING finger domain-containing protein 1</fullName>
    </recommendedName>
</protein>
<evidence type="ECO:0000256" key="5">
    <source>
        <dbReference type="SAM" id="MobiDB-lite"/>
    </source>
</evidence>
<reference evidence="8 9" key="1">
    <citation type="journal article" date="2023" name="Hortic Res">
        <title>The complete reference genome for grapevine (Vitis vinifera L.) genetics and breeding.</title>
        <authorList>
            <person name="Shi X."/>
            <person name="Cao S."/>
            <person name="Wang X."/>
            <person name="Huang S."/>
            <person name="Wang Y."/>
            <person name="Liu Z."/>
            <person name="Liu W."/>
            <person name="Leng X."/>
            <person name="Peng Y."/>
            <person name="Wang N."/>
            <person name="Wang Y."/>
            <person name="Ma Z."/>
            <person name="Xu X."/>
            <person name="Zhang F."/>
            <person name="Xue H."/>
            <person name="Zhong H."/>
            <person name="Wang Y."/>
            <person name="Zhang K."/>
            <person name="Velt A."/>
            <person name="Avia K."/>
            <person name="Holtgrawe D."/>
            <person name="Grimplet J."/>
            <person name="Matus J.T."/>
            <person name="Ware D."/>
            <person name="Wu X."/>
            <person name="Wang H."/>
            <person name="Liu C."/>
            <person name="Fang Y."/>
            <person name="Rustenholz C."/>
            <person name="Cheng Z."/>
            <person name="Xiao H."/>
            <person name="Zhou Y."/>
        </authorList>
    </citation>
    <scope>NUCLEOTIDE SEQUENCE [LARGE SCALE GENOMIC DNA]</scope>
    <source>
        <strain evidence="9">cv. Pinot noir / PN40024</strain>
        <tissue evidence="8">Leaf</tissue>
    </source>
</reference>
<dbReference type="Gene3D" id="3.30.40.10">
    <property type="entry name" value="Zinc/RING finger domain, C3HC4 (zinc finger)"/>
    <property type="match status" value="2"/>
</dbReference>
<accession>A0ABY9DMJ5</accession>
<sequence length="648" mass="72024">MAEATDKSPRQRSDSAIEYRIAMSSDSETLGSDISANQCPKAKEAVDFDSNCCGICLLEDDRAIRGWVDSCDHYFCFVCIMEWAKVESRCPMCKRRFSTIRRPPKPGVFPSERIVNVPVRDQAYHHFGNVTTGPSDPYAEVDCGICHGTADESFLLICDLCDSAAHTYCVGLGHTVPEGDWFCHDCTVSRAEHANGEIDAVFDDRNNFRNFYRKPSAETHVSICDIVAEPYTREDERPPSIGSSHPNRPSSPIALNSENFAVNNSSSMSVARTLLRCRNVNAHIQALRENWNALRSGSMTFSSILGDSGGESSQKYNVGASCPKQDNNACSYDTEKAWKMMDKAKSIQRACERTGIIHQVSKHPLGKVNVPKEVANVKSSSATNNRQLGNKDFGWHFKHHSLETDNKRYKPQKSENQEQGRVTRTGIPKFTESSLTIHSLVSFDSPSSRKAETSFQVDVHHRTGVRPSQKNLVDSFNAINERDGYGSLIIPDGPVPRSPDLSHANLKFGASSLCKEDLLHRPKGRVEIGSAKNKARRDDDAKSEIQSLVKLNLKLISKDKQLGVDTFKEVARLATHTILAACGLEHSKSCVRSFPTSMCTHSEQVQQLHKSTLMPRSCRECFYAYVKDVVNFITVEKMGSTGSCRVLP</sequence>
<evidence type="ECO:0000256" key="4">
    <source>
        <dbReference type="PROSITE-ProRule" id="PRU00175"/>
    </source>
</evidence>
<name>A0ABY9DMJ5_VITVI</name>
<evidence type="ECO:0000313" key="9">
    <source>
        <dbReference type="Proteomes" id="UP001227230"/>
    </source>
</evidence>
<dbReference type="InterPro" id="IPR058746">
    <property type="entry name" value="Znf_RING-type_Topors"/>
</dbReference>
<feature type="compositionally biased region" description="Polar residues" evidence="5">
    <location>
        <begin position="241"/>
        <end position="255"/>
    </location>
</feature>
<dbReference type="SUPFAM" id="SSF57850">
    <property type="entry name" value="RING/U-box"/>
    <property type="match status" value="1"/>
</dbReference>
<keyword evidence="9" id="KW-1185">Reference proteome</keyword>
<evidence type="ECO:0000256" key="1">
    <source>
        <dbReference type="ARBA" id="ARBA00022723"/>
    </source>
</evidence>
<dbReference type="Pfam" id="PF13639">
    <property type="entry name" value="zf-RING_2"/>
    <property type="match status" value="1"/>
</dbReference>
<dbReference type="PANTHER" id="PTHR47177:SF4">
    <property type="entry name" value="OS06G0283200 PROTEIN"/>
    <property type="match status" value="1"/>
</dbReference>
<feature type="region of interest" description="Disordered" evidence="5">
    <location>
        <begin position="234"/>
        <end position="255"/>
    </location>
</feature>
<dbReference type="PROSITE" id="PS50089">
    <property type="entry name" value="ZF_RING_2"/>
    <property type="match status" value="1"/>
</dbReference>
<evidence type="ECO:0000259" key="7">
    <source>
        <dbReference type="PROSITE" id="PS50089"/>
    </source>
</evidence>
<dbReference type="SMART" id="SM00184">
    <property type="entry name" value="RING"/>
    <property type="match status" value="2"/>
</dbReference>
<evidence type="ECO:0000256" key="2">
    <source>
        <dbReference type="ARBA" id="ARBA00022771"/>
    </source>
</evidence>
<dbReference type="InterPro" id="IPR001965">
    <property type="entry name" value="Znf_PHD"/>
</dbReference>
<evidence type="ECO:0008006" key="10">
    <source>
        <dbReference type="Google" id="ProtNLM"/>
    </source>
</evidence>
<dbReference type="InterPro" id="IPR019787">
    <property type="entry name" value="Znf_PHD-finger"/>
</dbReference>
<dbReference type="InterPro" id="IPR013083">
    <property type="entry name" value="Znf_RING/FYVE/PHD"/>
</dbReference>
<feature type="domain" description="PHD-type" evidence="6">
    <location>
        <begin position="140"/>
        <end position="189"/>
    </location>
</feature>
<dbReference type="PANTHER" id="PTHR47177">
    <property type="entry name" value="F18C1.6 PROTEIN"/>
    <property type="match status" value="1"/>
</dbReference>
<evidence type="ECO:0000256" key="3">
    <source>
        <dbReference type="ARBA" id="ARBA00022833"/>
    </source>
</evidence>
<dbReference type="InterPro" id="IPR001841">
    <property type="entry name" value="Znf_RING"/>
</dbReference>
<organism evidence="8 9">
    <name type="scientific">Vitis vinifera</name>
    <name type="common">Grape</name>
    <dbReference type="NCBI Taxonomy" id="29760"/>
    <lineage>
        <taxon>Eukaryota</taxon>
        <taxon>Viridiplantae</taxon>
        <taxon>Streptophyta</taxon>
        <taxon>Embryophyta</taxon>
        <taxon>Tracheophyta</taxon>
        <taxon>Spermatophyta</taxon>
        <taxon>Magnoliopsida</taxon>
        <taxon>eudicotyledons</taxon>
        <taxon>Gunneridae</taxon>
        <taxon>Pentapetalae</taxon>
        <taxon>rosids</taxon>
        <taxon>Vitales</taxon>
        <taxon>Vitaceae</taxon>
        <taxon>Viteae</taxon>
        <taxon>Vitis</taxon>
    </lineage>
</organism>
<dbReference type="Pfam" id="PF00628">
    <property type="entry name" value="PHD"/>
    <property type="match status" value="1"/>
</dbReference>
<evidence type="ECO:0000259" key="6">
    <source>
        <dbReference type="PROSITE" id="PS50016"/>
    </source>
</evidence>
<dbReference type="PROSITE" id="PS50016">
    <property type="entry name" value="ZF_PHD_2"/>
    <property type="match status" value="1"/>
</dbReference>
<gene>
    <name evidence="8" type="ORF">VitviT2T_025997</name>
</gene>
<dbReference type="SUPFAM" id="SSF57903">
    <property type="entry name" value="FYVE/PHD zinc finger"/>
    <property type="match status" value="1"/>
</dbReference>